<proteinExistence type="predicted"/>
<evidence type="ECO:0000256" key="1">
    <source>
        <dbReference type="SAM" id="SignalP"/>
    </source>
</evidence>
<dbReference type="InterPro" id="IPR009739">
    <property type="entry name" value="LprI-like_N"/>
</dbReference>
<accession>A0A1D7UBE7</accession>
<gene>
    <name evidence="3" type="ORF">BHK69_22255</name>
</gene>
<protein>
    <recommendedName>
        <fullName evidence="2">Lysozyme inhibitor LprI-like N-terminal domain-containing protein</fullName>
    </recommendedName>
</protein>
<dbReference type="STRING" id="1526658.BHK69_22255"/>
<dbReference type="EMBL" id="CP017147">
    <property type="protein sequence ID" value="AOO84702.1"/>
    <property type="molecule type" value="Genomic_DNA"/>
</dbReference>
<dbReference type="AlphaFoldDB" id="A0A1D7UBE7"/>
<keyword evidence="4" id="KW-1185">Reference proteome</keyword>
<dbReference type="PANTHER" id="PTHR39176">
    <property type="entry name" value="PERIPLASMIC PROTEIN-RELATED"/>
    <property type="match status" value="1"/>
</dbReference>
<sequence length="137" mass="14684">MRKATICLGVMAVLAGAAQPGAAQPGTLEENFSPTYQKCMEASGGVTVAMLDCGAAEYRTLDAELNAAYRGASANLTPDQRNLLRNTQRAWLAHRDATCSFMTGLRDRGTMASLSDQSCLLKATAERTKWLKDLSPP</sequence>
<reference evidence="3 4" key="1">
    <citation type="journal article" date="2015" name="Antonie Van Leeuwenhoek">
        <title>Bosea vaviloviae sp. nov., a new species of slow-growing rhizobia isolated from nodules of the relict species Vavilovia formosa (Stev.) Fed.</title>
        <authorList>
            <person name="Safronova V.I."/>
            <person name="Kuznetsova I.G."/>
            <person name="Sazanova A.L."/>
            <person name="Kimeklis A.K."/>
            <person name="Belimov A.A."/>
            <person name="Andronov E.E."/>
            <person name="Pinaev A.G."/>
            <person name="Chizhevskaya E.P."/>
            <person name="Pukhaev A.R."/>
            <person name="Popov K.P."/>
            <person name="Willems A."/>
            <person name="Tikhonovich I.A."/>
        </authorList>
    </citation>
    <scope>NUCLEOTIDE SEQUENCE [LARGE SCALE GENOMIC DNA]</scope>
    <source>
        <strain evidence="3 4">Vaf18</strain>
    </source>
</reference>
<evidence type="ECO:0000313" key="3">
    <source>
        <dbReference type="EMBL" id="AOO84702.1"/>
    </source>
</evidence>
<feature type="chain" id="PRO_5009100236" description="Lysozyme inhibitor LprI-like N-terminal domain-containing protein" evidence="1">
    <location>
        <begin position="23"/>
        <end position="137"/>
    </location>
</feature>
<feature type="signal peptide" evidence="1">
    <location>
        <begin position="1"/>
        <end position="22"/>
    </location>
</feature>
<keyword evidence="1" id="KW-0732">Signal</keyword>
<evidence type="ECO:0000313" key="4">
    <source>
        <dbReference type="Proteomes" id="UP000094969"/>
    </source>
</evidence>
<dbReference type="Pfam" id="PF07007">
    <property type="entry name" value="LprI"/>
    <property type="match status" value="1"/>
</dbReference>
<organism evidence="3 4">
    <name type="scientific">Bosea vaviloviae</name>
    <dbReference type="NCBI Taxonomy" id="1526658"/>
    <lineage>
        <taxon>Bacteria</taxon>
        <taxon>Pseudomonadati</taxon>
        <taxon>Pseudomonadota</taxon>
        <taxon>Alphaproteobacteria</taxon>
        <taxon>Hyphomicrobiales</taxon>
        <taxon>Boseaceae</taxon>
        <taxon>Bosea</taxon>
    </lineage>
</organism>
<dbReference type="Proteomes" id="UP000094969">
    <property type="component" value="Chromosome"/>
</dbReference>
<dbReference type="KEGG" id="bvv:BHK69_22255"/>
<dbReference type="PANTHER" id="PTHR39176:SF1">
    <property type="entry name" value="PERIPLASMIC PROTEIN"/>
    <property type="match status" value="1"/>
</dbReference>
<evidence type="ECO:0000259" key="2">
    <source>
        <dbReference type="Pfam" id="PF07007"/>
    </source>
</evidence>
<name>A0A1D7UBE7_9HYPH</name>
<feature type="domain" description="Lysozyme inhibitor LprI-like N-terminal" evidence="2">
    <location>
        <begin position="39"/>
        <end position="131"/>
    </location>
</feature>
<dbReference type="Gene3D" id="1.20.1270.180">
    <property type="match status" value="1"/>
</dbReference>